<organism evidence="1 2">
    <name type="scientific">Aeromonas bestiarum</name>
    <dbReference type="NCBI Taxonomy" id="105751"/>
    <lineage>
        <taxon>Bacteria</taxon>
        <taxon>Pseudomonadati</taxon>
        <taxon>Pseudomonadota</taxon>
        <taxon>Gammaproteobacteria</taxon>
        <taxon>Aeromonadales</taxon>
        <taxon>Aeromonadaceae</taxon>
        <taxon>Aeromonas</taxon>
    </lineage>
</organism>
<dbReference type="AlphaFoldDB" id="A0AAW7HWV3"/>
<dbReference type="Proteomes" id="UP001168216">
    <property type="component" value="Unassembled WGS sequence"/>
</dbReference>
<name>A0AAW7HWV3_9GAMM</name>
<protein>
    <submittedName>
        <fullName evidence="1">Uncharacterized protein</fullName>
    </submittedName>
</protein>
<accession>A0AAW7HWV3</accession>
<dbReference type="EMBL" id="JAOPLV010000002">
    <property type="protein sequence ID" value="MDM5139525.1"/>
    <property type="molecule type" value="Genomic_DNA"/>
</dbReference>
<evidence type="ECO:0000313" key="2">
    <source>
        <dbReference type="Proteomes" id="UP001168216"/>
    </source>
</evidence>
<dbReference type="RefSeq" id="WP_290021549.1">
    <property type="nucleotide sequence ID" value="NZ_JAOPLV010000002.1"/>
</dbReference>
<comment type="caution">
    <text evidence="1">The sequence shown here is derived from an EMBL/GenBank/DDBJ whole genome shotgun (WGS) entry which is preliminary data.</text>
</comment>
<sequence>MGTNQESIEIQFQIKCLIAELGWTQNKLAEILYIELNDIDNEDEMERFKERLKKELQRSTTKAEKLKAYLDVIVRHRDTQKIDVVFNKHIPLGSISSTLSQAMGDISKEIDKTYKKLKKDDWHF</sequence>
<reference evidence="1" key="1">
    <citation type="submission" date="2023-08" db="EMBL/GenBank/DDBJ databases">
        <title>WGS of Aeromonas isolates.</title>
        <authorList>
            <person name="Lee H."/>
        </authorList>
    </citation>
    <scope>NUCLEOTIDE SEQUENCE</scope>
    <source>
        <strain evidence="1">SL22</strain>
    </source>
</reference>
<gene>
    <name evidence="1" type="ORF">OB959_06900</name>
</gene>
<evidence type="ECO:0000313" key="1">
    <source>
        <dbReference type="EMBL" id="MDM5139525.1"/>
    </source>
</evidence>
<proteinExistence type="predicted"/>